<evidence type="ECO:0000259" key="1">
    <source>
        <dbReference type="Pfam" id="PF09537"/>
    </source>
</evidence>
<reference evidence="2 3" key="1">
    <citation type="submission" date="2016-10" db="EMBL/GenBank/DDBJ databases">
        <authorList>
            <person name="de Groot N.N."/>
        </authorList>
    </citation>
    <scope>NUCLEOTIDE SEQUENCE [LARGE SCALE GENOMIC DNA]</scope>
    <source>
        <strain evidence="3">KMM 9023,NRIC 0796,JCM 17311,KCTC 23692</strain>
    </source>
</reference>
<proteinExistence type="predicted"/>
<keyword evidence="3" id="KW-1185">Reference proteome</keyword>
<dbReference type="InterPro" id="IPR009078">
    <property type="entry name" value="Ferritin-like_SF"/>
</dbReference>
<dbReference type="EMBL" id="FOYI01000001">
    <property type="protein sequence ID" value="SFQ96976.1"/>
    <property type="molecule type" value="Genomic_DNA"/>
</dbReference>
<name>A0A1I6CUX5_9RHOB</name>
<gene>
    <name evidence="2" type="ORF">SAMN04515673_101412</name>
</gene>
<evidence type="ECO:0000313" key="3">
    <source>
        <dbReference type="Proteomes" id="UP000199302"/>
    </source>
</evidence>
<dbReference type="RefSeq" id="WP_092076082.1">
    <property type="nucleotide sequence ID" value="NZ_FOYI01000001.1"/>
</dbReference>
<dbReference type="InterPro" id="IPR012347">
    <property type="entry name" value="Ferritin-like"/>
</dbReference>
<protein>
    <recommendedName>
        <fullName evidence="1">DUF2383 domain-containing protein</fullName>
    </recommendedName>
</protein>
<dbReference type="STRING" id="871652.SAMN04515673_101412"/>
<dbReference type="CDD" id="cd00657">
    <property type="entry name" value="Ferritin_like"/>
    <property type="match status" value="1"/>
</dbReference>
<organism evidence="2 3">
    <name type="scientific">Poseidonocella sedimentorum</name>
    <dbReference type="NCBI Taxonomy" id="871652"/>
    <lineage>
        <taxon>Bacteria</taxon>
        <taxon>Pseudomonadati</taxon>
        <taxon>Pseudomonadota</taxon>
        <taxon>Alphaproteobacteria</taxon>
        <taxon>Rhodobacterales</taxon>
        <taxon>Roseobacteraceae</taxon>
        <taxon>Poseidonocella</taxon>
    </lineage>
</organism>
<sequence length="147" mass="16330">MPTTVGTENNAADLVKNLLVLEYDAIAAYDATIERLDSAEYRKQVESFRRDHETHVQELGQIADSIGVEKPTEGDMKQWLTTGKVALANIAGDDAVLKAMKTNEDETVSAYEQALSNSVTDPRLRPVIEKGLADERRHRAWMETAQA</sequence>
<evidence type="ECO:0000313" key="2">
    <source>
        <dbReference type="EMBL" id="SFQ96976.1"/>
    </source>
</evidence>
<accession>A0A1I6CUX5</accession>
<dbReference type="SUPFAM" id="SSF47240">
    <property type="entry name" value="Ferritin-like"/>
    <property type="match status" value="1"/>
</dbReference>
<dbReference type="OrthoDB" id="7166292at2"/>
<dbReference type="InterPro" id="IPR019052">
    <property type="entry name" value="DUF2383"/>
</dbReference>
<dbReference type="Proteomes" id="UP000199302">
    <property type="component" value="Unassembled WGS sequence"/>
</dbReference>
<dbReference type="Pfam" id="PF09537">
    <property type="entry name" value="DUF2383"/>
    <property type="match status" value="1"/>
</dbReference>
<dbReference type="AlphaFoldDB" id="A0A1I6CUX5"/>
<dbReference type="Gene3D" id="1.20.1260.10">
    <property type="match status" value="1"/>
</dbReference>
<feature type="domain" description="DUF2383" evidence="1">
    <location>
        <begin position="15"/>
        <end position="116"/>
    </location>
</feature>